<dbReference type="Proteomes" id="UP000178930">
    <property type="component" value="Unassembled WGS sequence"/>
</dbReference>
<keyword evidence="1" id="KW-1133">Transmembrane helix</keyword>
<organism evidence="2 3">
    <name type="scientific">Candidatus Buchananbacteria bacterium RIFCSPHIGHO2_01_FULL_39_14</name>
    <dbReference type="NCBI Taxonomy" id="1797532"/>
    <lineage>
        <taxon>Bacteria</taxon>
        <taxon>Candidatus Buchananiibacteriota</taxon>
    </lineage>
</organism>
<name>A0A1G1XYS9_9BACT</name>
<feature type="transmembrane region" description="Helical" evidence="1">
    <location>
        <begin position="12"/>
        <end position="32"/>
    </location>
</feature>
<dbReference type="InterPro" id="IPR017853">
    <property type="entry name" value="GH"/>
</dbReference>
<accession>A0A1G1XYS9</accession>
<dbReference type="Gene3D" id="3.20.20.80">
    <property type="entry name" value="Glycosidases"/>
    <property type="match status" value="1"/>
</dbReference>
<protein>
    <submittedName>
        <fullName evidence="2">Uncharacterized protein</fullName>
    </submittedName>
</protein>
<keyword evidence="1" id="KW-0472">Membrane</keyword>
<dbReference type="EMBL" id="MHIB01000016">
    <property type="protein sequence ID" value="OGY44477.1"/>
    <property type="molecule type" value="Genomic_DNA"/>
</dbReference>
<comment type="caution">
    <text evidence="2">The sequence shown here is derived from an EMBL/GenBank/DDBJ whole genome shotgun (WGS) entry which is preliminary data.</text>
</comment>
<evidence type="ECO:0000313" key="2">
    <source>
        <dbReference type="EMBL" id="OGY44477.1"/>
    </source>
</evidence>
<sequence>MKWSNHKKHRGRNFFFLVFLILLILWFFSLNWDFSGGQRPIFGVTFSQKYALDLELDWQKTYLAILDELKVTHLRLIAYWDEIEKNQDNFDFTDLDWQIKQANKRGAKIVLVVGRRAPRWPECHDPVWLKNLAPLAIQQQQIEFIKAVIKRYQDNQMISAWQIENEPLFAWFGQCPKPSKQFLIQEISTVRSLDSRPIIITDSGELNHWQSAASVTDILGTTMYRIVWNKKTGFFDYWFLPPAFYHYKAEITKFFHRNLEKVIVTELQMEPWTMDRRMVELSLTDQEKSFNLALFKDNITYVKKTGFPEVYLWGVEYWYWLKEKGQPAIWQEVKKLWAE</sequence>
<gene>
    <name evidence="2" type="ORF">A2729_02325</name>
</gene>
<evidence type="ECO:0000313" key="3">
    <source>
        <dbReference type="Proteomes" id="UP000178930"/>
    </source>
</evidence>
<dbReference type="AlphaFoldDB" id="A0A1G1XYS9"/>
<evidence type="ECO:0000256" key="1">
    <source>
        <dbReference type="SAM" id="Phobius"/>
    </source>
</evidence>
<proteinExistence type="predicted"/>
<reference evidence="2 3" key="1">
    <citation type="journal article" date="2016" name="Nat. Commun.">
        <title>Thousands of microbial genomes shed light on interconnected biogeochemical processes in an aquifer system.</title>
        <authorList>
            <person name="Anantharaman K."/>
            <person name="Brown C.T."/>
            <person name="Hug L.A."/>
            <person name="Sharon I."/>
            <person name="Castelle C.J."/>
            <person name="Probst A.J."/>
            <person name="Thomas B.C."/>
            <person name="Singh A."/>
            <person name="Wilkins M.J."/>
            <person name="Karaoz U."/>
            <person name="Brodie E.L."/>
            <person name="Williams K.H."/>
            <person name="Hubbard S.S."/>
            <person name="Banfield J.F."/>
        </authorList>
    </citation>
    <scope>NUCLEOTIDE SEQUENCE [LARGE SCALE GENOMIC DNA]</scope>
</reference>
<keyword evidence="1" id="KW-0812">Transmembrane</keyword>
<dbReference type="SUPFAM" id="SSF51445">
    <property type="entry name" value="(Trans)glycosidases"/>
    <property type="match status" value="1"/>
</dbReference>